<evidence type="ECO:0000256" key="3">
    <source>
        <dbReference type="ARBA" id="ARBA00012071"/>
    </source>
</evidence>
<dbReference type="HAMAP" id="MF_00409">
    <property type="entry name" value="LpxK"/>
    <property type="match status" value="1"/>
</dbReference>
<dbReference type="InterPro" id="IPR003758">
    <property type="entry name" value="LpxK"/>
</dbReference>
<proteinExistence type="inferred from homology"/>
<keyword evidence="8 13" id="KW-0547">Nucleotide-binding</keyword>
<dbReference type="GO" id="GO:0005524">
    <property type="term" value="F:ATP binding"/>
    <property type="evidence" value="ECO:0007669"/>
    <property type="project" value="UniProtKB-UniRule"/>
</dbReference>
<evidence type="ECO:0000313" key="14">
    <source>
        <dbReference type="EMBL" id="SDX84976.1"/>
    </source>
</evidence>
<dbReference type="AlphaFoldDB" id="A0A1H3F1T0"/>
<evidence type="ECO:0000256" key="8">
    <source>
        <dbReference type="ARBA" id="ARBA00022741"/>
    </source>
</evidence>
<reference evidence="14 15" key="1">
    <citation type="submission" date="2016-10" db="EMBL/GenBank/DDBJ databases">
        <authorList>
            <person name="de Groot N.N."/>
        </authorList>
    </citation>
    <scope>NUCLEOTIDE SEQUENCE [LARGE SCALE GENOMIC DNA]</scope>
    <source>
        <strain evidence="14 15">DSM 17890</strain>
    </source>
</reference>
<evidence type="ECO:0000256" key="2">
    <source>
        <dbReference type="ARBA" id="ARBA00004870"/>
    </source>
</evidence>
<comment type="function">
    <text evidence="1 13">Transfers the gamma-phosphate of ATP to the 4'-position of a tetraacyldisaccharide 1-phosphate intermediate (termed DS-1-P) to form tetraacyldisaccharide 1,4'-bis-phosphate (lipid IVA).</text>
</comment>
<evidence type="ECO:0000256" key="5">
    <source>
        <dbReference type="ARBA" id="ARBA00022516"/>
    </source>
</evidence>
<gene>
    <name evidence="13" type="primary">lpxK</name>
    <name evidence="14" type="ORF">SAMN05444336_11189</name>
</gene>
<evidence type="ECO:0000256" key="12">
    <source>
        <dbReference type="ARBA" id="ARBA00029757"/>
    </source>
</evidence>
<evidence type="ECO:0000256" key="10">
    <source>
        <dbReference type="ARBA" id="ARBA00022840"/>
    </source>
</evidence>
<dbReference type="STRING" id="356660.SAMN05444336_11189"/>
<feature type="binding site" evidence="13">
    <location>
        <begin position="56"/>
        <end position="63"/>
    </location>
    <ligand>
        <name>ATP</name>
        <dbReference type="ChEBI" id="CHEBI:30616"/>
    </ligand>
</feature>
<keyword evidence="6 13" id="KW-0441">Lipid A biosynthesis</keyword>
<dbReference type="NCBIfam" id="TIGR00682">
    <property type="entry name" value="lpxK"/>
    <property type="match status" value="1"/>
</dbReference>
<evidence type="ECO:0000256" key="13">
    <source>
        <dbReference type="HAMAP-Rule" id="MF_00409"/>
    </source>
</evidence>
<evidence type="ECO:0000256" key="4">
    <source>
        <dbReference type="ARBA" id="ARBA00016436"/>
    </source>
</evidence>
<comment type="similarity">
    <text evidence="13">Belongs to the LpxK family.</text>
</comment>
<keyword evidence="10 13" id="KW-0067">ATP-binding</keyword>
<dbReference type="OrthoDB" id="9766423at2"/>
<keyword evidence="11 13" id="KW-0443">Lipid metabolism</keyword>
<dbReference type="EC" id="2.7.1.130" evidence="3 13"/>
<dbReference type="PANTHER" id="PTHR42724">
    <property type="entry name" value="TETRAACYLDISACCHARIDE 4'-KINASE"/>
    <property type="match status" value="1"/>
</dbReference>
<comment type="pathway">
    <text evidence="2 13">Glycolipid biosynthesis; lipid IV(A) biosynthesis; lipid IV(A) from (3R)-3-hydroxytetradecanoyl-[acyl-carrier-protein] and UDP-N-acetyl-alpha-D-glucosamine: step 6/6.</text>
</comment>
<evidence type="ECO:0000313" key="15">
    <source>
        <dbReference type="Proteomes" id="UP000199118"/>
    </source>
</evidence>
<dbReference type="PANTHER" id="PTHR42724:SF1">
    <property type="entry name" value="TETRAACYLDISACCHARIDE 4'-KINASE, MITOCHONDRIAL-RELATED"/>
    <property type="match status" value="1"/>
</dbReference>
<dbReference type="GO" id="GO:0005886">
    <property type="term" value="C:plasma membrane"/>
    <property type="evidence" value="ECO:0007669"/>
    <property type="project" value="TreeGrafter"/>
</dbReference>
<evidence type="ECO:0000256" key="6">
    <source>
        <dbReference type="ARBA" id="ARBA00022556"/>
    </source>
</evidence>
<keyword evidence="5 13" id="KW-0444">Lipid biosynthesis</keyword>
<evidence type="ECO:0000256" key="1">
    <source>
        <dbReference type="ARBA" id="ARBA00002274"/>
    </source>
</evidence>
<dbReference type="UniPathway" id="UPA00359">
    <property type="reaction ID" value="UER00482"/>
</dbReference>
<dbReference type="RefSeq" id="WP_092685020.1">
    <property type="nucleotide sequence ID" value="NZ_FNMZ01000011.1"/>
</dbReference>
<keyword evidence="15" id="KW-1185">Reference proteome</keyword>
<comment type="catalytic activity">
    <reaction evidence="13">
        <text>a lipid A disaccharide + ATP = a lipid IVA + ADP + H(+)</text>
        <dbReference type="Rhea" id="RHEA:67840"/>
        <dbReference type="ChEBI" id="CHEBI:15378"/>
        <dbReference type="ChEBI" id="CHEBI:30616"/>
        <dbReference type="ChEBI" id="CHEBI:176343"/>
        <dbReference type="ChEBI" id="CHEBI:176425"/>
        <dbReference type="ChEBI" id="CHEBI:456216"/>
        <dbReference type="EC" id="2.7.1.130"/>
    </reaction>
</comment>
<accession>A0A1H3F1T0</accession>
<keyword evidence="9 13" id="KW-0418">Kinase</keyword>
<dbReference type="EMBL" id="FNMZ01000011">
    <property type="protein sequence ID" value="SDX84976.1"/>
    <property type="molecule type" value="Genomic_DNA"/>
</dbReference>
<protein>
    <recommendedName>
        <fullName evidence="4 13">Tetraacyldisaccharide 4'-kinase</fullName>
        <ecNumber evidence="3 13">2.7.1.130</ecNumber>
    </recommendedName>
    <alternativeName>
        <fullName evidence="12 13">Lipid A 4'-kinase</fullName>
    </alternativeName>
</protein>
<evidence type="ECO:0000256" key="7">
    <source>
        <dbReference type="ARBA" id="ARBA00022679"/>
    </source>
</evidence>
<dbReference type="GO" id="GO:0009245">
    <property type="term" value="P:lipid A biosynthetic process"/>
    <property type="evidence" value="ECO:0007669"/>
    <property type="project" value="UniProtKB-UniRule"/>
</dbReference>
<dbReference type="Proteomes" id="UP000199118">
    <property type="component" value="Unassembled WGS sequence"/>
</dbReference>
<dbReference type="Pfam" id="PF02606">
    <property type="entry name" value="LpxK"/>
    <property type="match status" value="1"/>
</dbReference>
<evidence type="ECO:0000256" key="9">
    <source>
        <dbReference type="ARBA" id="ARBA00022777"/>
    </source>
</evidence>
<keyword evidence="7 13" id="KW-0808">Transferase</keyword>
<evidence type="ECO:0000256" key="11">
    <source>
        <dbReference type="ARBA" id="ARBA00023098"/>
    </source>
</evidence>
<sequence>MTLAAPAFWSNPPERPGWLARLLRPLGAVYAAATARRVAKAGWRAPVPVICLGNLTAGGAGKTPSAIAVLQALADLGVEAHAISRGHGGSAGQGAPHRVDLARDPAERVGDEPLLLAAFAPTWVCRDRAAAARAATEAGAQALVMDDGFQNPGLVKDLSILVVDAEAGFGNGFCIPAGPLREPVAAGLARADLVLAVGPAPARARLRARWPALDALPVIEGEVAARDIGIDWSRERVLAFAGIARPEKFFATLRGLGAEIVAAHAFPDHAPFAPRALRRLEAEAAQAGARMVTTEKDAVRLPPAFRGKAMPLPVELRLVAQAEFRRRLEKAVLPRNGRNSA</sequence>
<dbReference type="GO" id="GO:0009029">
    <property type="term" value="F:lipid-A 4'-kinase activity"/>
    <property type="evidence" value="ECO:0007669"/>
    <property type="project" value="UniProtKB-UniRule"/>
</dbReference>
<organism evidence="14 15">
    <name type="scientific">Albimonas donghaensis</name>
    <dbReference type="NCBI Taxonomy" id="356660"/>
    <lineage>
        <taxon>Bacteria</taxon>
        <taxon>Pseudomonadati</taxon>
        <taxon>Pseudomonadota</taxon>
        <taxon>Alphaproteobacteria</taxon>
        <taxon>Rhodobacterales</taxon>
        <taxon>Paracoccaceae</taxon>
        <taxon>Albimonas</taxon>
    </lineage>
</organism>
<dbReference type="GO" id="GO:0009244">
    <property type="term" value="P:lipopolysaccharide core region biosynthetic process"/>
    <property type="evidence" value="ECO:0007669"/>
    <property type="project" value="TreeGrafter"/>
</dbReference>
<name>A0A1H3F1T0_9RHOB</name>